<accession>A0A370WXD5</accession>
<name>A0A370WXD5_9GAMM</name>
<evidence type="ECO:0000313" key="10">
    <source>
        <dbReference type="Proteomes" id="UP000254258"/>
    </source>
</evidence>
<evidence type="ECO:0000256" key="2">
    <source>
        <dbReference type="ARBA" id="ARBA00006448"/>
    </source>
</evidence>
<dbReference type="RefSeq" id="WP_115495916.1">
    <property type="nucleotide sequence ID" value="NZ_QRBE01000007.1"/>
</dbReference>
<dbReference type="GO" id="GO:0005886">
    <property type="term" value="C:plasma membrane"/>
    <property type="evidence" value="ECO:0007669"/>
    <property type="project" value="UniProtKB-SubCell"/>
</dbReference>
<evidence type="ECO:0000256" key="5">
    <source>
        <dbReference type="ARBA" id="ARBA00022989"/>
    </source>
</evidence>
<evidence type="ECO:0000256" key="3">
    <source>
        <dbReference type="ARBA" id="ARBA00022475"/>
    </source>
</evidence>
<evidence type="ECO:0000256" key="4">
    <source>
        <dbReference type="ARBA" id="ARBA00022692"/>
    </source>
</evidence>
<protein>
    <submittedName>
        <fullName evidence="9">DUF421 domain-containing protein</fullName>
    </submittedName>
</protein>
<evidence type="ECO:0000313" key="9">
    <source>
        <dbReference type="EMBL" id="RDS80772.1"/>
    </source>
</evidence>
<feature type="domain" description="YetF C-terminal" evidence="8">
    <location>
        <begin position="88"/>
        <end position="156"/>
    </location>
</feature>
<reference evidence="9 10" key="1">
    <citation type="submission" date="2018-07" db="EMBL/GenBank/DDBJ databases">
        <title>Dyella monticola sp. nov. and Dyella psychrodurans sp. nov. isolated from monsoon evergreen broad-leaved forest soil of Dinghu Mountain, China.</title>
        <authorList>
            <person name="Gao Z."/>
            <person name="Qiu L."/>
        </authorList>
    </citation>
    <scope>NUCLEOTIDE SEQUENCE [LARGE SCALE GENOMIC DNA]</scope>
    <source>
        <strain evidence="9 10">4G-K06</strain>
    </source>
</reference>
<gene>
    <name evidence="9" type="ORF">DWU98_12500</name>
</gene>
<dbReference type="InterPro" id="IPR007353">
    <property type="entry name" value="DUF421"/>
</dbReference>
<dbReference type="OrthoDB" id="9793799at2"/>
<dbReference type="PANTHER" id="PTHR34582:SF6">
    <property type="entry name" value="UPF0702 TRANSMEMBRANE PROTEIN YCAP"/>
    <property type="match status" value="1"/>
</dbReference>
<evidence type="ECO:0000256" key="6">
    <source>
        <dbReference type="ARBA" id="ARBA00023136"/>
    </source>
</evidence>
<keyword evidence="10" id="KW-1185">Reference proteome</keyword>
<keyword evidence="6 7" id="KW-0472">Membrane</keyword>
<dbReference type="EMBL" id="QRBE01000007">
    <property type="protein sequence ID" value="RDS80772.1"/>
    <property type="molecule type" value="Genomic_DNA"/>
</dbReference>
<organism evidence="9 10">
    <name type="scientific">Dyella monticola</name>
    <dbReference type="NCBI Taxonomy" id="1927958"/>
    <lineage>
        <taxon>Bacteria</taxon>
        <taxon>Pseudomonadati</taxon>
        <taxon>Pseudomonadota</taxon>
        <taxon>Gammaproteobacteria</taxon>
        <taxon>Lysobacterales</taxon>
        <taxon>Rhodanobacteraceae</taxon>
        <taxon>Dyella</taxon>
    </lineage>
</organism>
<proteinExistence type="inferred from homology"/>
<comment type="caution">
    <text evidence="9">The sequence shown here is derived from an EMBL/GenBank/DDBJ whole genome shotgun (WGS) entry which is preliminary data.</text>
</comment>
<evidence type="ECO:0000259" key="8">
    <source>
        <dbReference type="Pfam" id="PF04239"/>
    </source>
</evidence>
<evidence type="ECO:0000256" key="7">
    <source>
        <dbReference type="SAM" id="Phobius"/>
    </source>
</evidence>
<keyword evidence="5 7" id="KW-1133">Transmembrane helix</keyword>
<dbReference type="Gene3D" id="3.30.240.20">
    <property type="entry name" value="bsu07140 like domains"/>
    <property type="match status" value="1"/>
</dbReference>
<dbReference type="Pfam" id="PF04239">
    <property type="entry name" value="DUF421"/>
    <property type="match status" value="1"/>
</dbReference>
<feature type="transmembrane region" description="Helical" evidence="7">
    <location>
        <begin position="6"/>
        <end position="28"/>
    </location>
</feature>
<dbReference type="PANTHER" id="PTHR34582">
    <property type="entry name" value="UPF0702 TRANSMEMBRANE PROTEIN YCAP"/>
    <property type="match status" value="1"/>
</dbReference>
<comment type="subcellular location">
    <subcellularLocation>
        <location evidence="1">Cell membrane</location>
        <topology evidence="1">Multi-pass membrane protein</topology>
    </subcellularLocation>
</comment>
<evidence type="ECO:0000256" key="1">
    <source>
        <dbReference type="ARBA" id="ARBA00004651"/>
    </source>
</evidence>
<sequence length="158" mass="17379">MSTFVLAMPWWHFVLRGIGAYLALLIMLRIVGRHSFSDMSTFDIVVLVLIGGTLRNTIIGPDNSFQGGLIAVASILAADRVLAWLCTRSPRLNRLVEGKPTVLVHEGELVPGALERVSLPKAAFRRALHTQGLEDIQTISTARLEPNGRITLIRKRAS</sequence>
<keyword evidence="4 7" id="KW-0812">Transmembrane</keyword>
<dbReference type="AlphaFoldDB" id="A0A370WXD5"/>
<dbReference type="Proteomes" id="UP000254258">
    <property type="component" value="Unassembled WGS sequence"/>
</dbReference>
<keyword evidence="3" id="KW-1003">Cell membrane</keyword>
<dbReference type="InterPro" id="IPR023090">
    <property type="entry name" value="UPF0702_alpha/beta_dom_sf"/>
</dbReference>
<comment type="similarity">
    <text evidence="2">Belongs to the UPF0702 family.</text>
</comment>